<dbReference type="InterPro" id="IPR058645">
    <property type="entry name" value="NTF2-like_dom_7"/>
</dbReference>
<feature type="signal peptide" evidence="1">
    <location>
        <begin position="1"/>
        <end position="16"/>
    </location>
</feature>
<evidence type="ECO:0000313" key="4">
    <source>
        <dbReference type="Proteomes" id="UP001316803"/>
    </source>
</evidence>
<name>A0AAN8EQ47_9EURO</name>
<gene>
    <name evidence="3" type="ORF">OHC33_002655</name>
</gene>
<dbReference type="EMBL" id="JAKLMC020000005">
    <property type="protein sequence ID" value="KAK5956082.1"/>
    <property type="molecule type" value="Genomic_DNA"/>
</dbReference>
<dbReference type="Pfam" id="PF26534">
    <property type="entry name" value="NTF2_7"/>
    <property type="match status" value="1"/>
</dbReference>
<feature type="domain" description="NTF2-like" evidence="2">
    <location>
        <begin position="32"/>
        <end position="169"/>
    </location>
</feature>
<sequence length="185" mass="19756">MKFAAALASLAVLAAAAPAPSGLEGRNGDKGCVSREHVQYLVDQEIVFLQHTDLAAAQAAADAIFAADIEEYGDSINSLRQAPLGTIVETDKVTYVNDTLSTPAIPQIDSLSLTVDCNQFVWQWRFYGIGPGPNPYIQGFTLVKVNSAGLINYQYVEFNSLAWAENSGYTVTPPTTGPFAAPPSK</sequence>
<evidence type="ECO:0000259" key="2">
    <source>
        <dbReference type="Pfam" id="PF26534"/>
    </source>
</evidence>
<protein>
    <recommendedName>
        <fullName evidence="2">NTF2-like domain-containing protein</fullName>
    </recommendedName>
</protein>
<reference evidence="3 4" key="1">
    <citation type="submission" date="2022-12" db="EMBL/GenBank/DDBJ databases">
        <title>Genomic features and morphological characterization of a novel Knufia sp. strain isolated from spacecraft assembly facility.</title>
        <authorList>
            <person name="Teixeira M."/>
            <person name="Chander A.M."/>
            <person name="Stajich J.E."/>
            <person name="Venkateswaran K."/>
        </authorList>
    </citation>
    <scope>NUCLEOTIDE SEQUENCE [LARGE SCALE GENOMIC DNA]</scope>
    <source>
        <strain evidence="3 4">FJI-L2-BK-P2</strain>
    </source>
</reference>
<proteinExistence type="predicted"/>
<evidence type="ECO:0000313" key="3">
    <source>
        <dbReference type="EMBL" id="KAK5956082.1"/>
    </source>
</evidence>
<keyword evidence="1" id="KW-0732">Signal</keyword>
<accession>A0AAN8EQ47</accession>
<organism evidence="3 4">
    <name type="scientific">Knufia fluminis</name>
    <dbReference type="NCBI Taxonomy" id="191047"/>
    <lineage>
        <taxon>Eukaryota</taxon>
        <taxon>Fungi</taxon>
        <taxon>Dikarya</taxon>
        <taxon>Ascomycota</taxon>
        <taxon>Pezizomycotina</taxon>
        <taxon>Eurotiomycetes</taxon>
        <taxon>Chaetothyriomycetidae</taxon>
        <taxon>Chaetothyriales</taxon>
        <taxon>Trichomeriaceae</taxon>
        <taxon>Knufia</taxon>
    </lineage>
</organism>
<comment type="caution">
    <text evidence="3">The sequence shown here is derived from an EMBL/GenBank/DDBJ whole genome shotgun (WGS) entry which is preliminary data.</text>
</comment>
<feature type="chain" id="PRO_5042917155" description="NTF2-like domain-containing protein" evidence="1">
    <location>
        <begin position="17"/>
        <end position="185"/>
    </location>
</feature>
<dbReference type="AlphaFoldDB" id="A0AAN8EQ47"/>
<evidence type="ECO:0000256" key="1">
    <source>
        <dbReference type="SAM" id="SignalP"/>
    </source>
</evidence>
<keyword evidence="4" id="KW-1185">Reference proteome</keyword>
<dbReference type="Proteomes" id="UP001316803">
    <property type="component" value="Unassembled WGS sequence"/>
</dbReference>